<feature type="transmembrane region" description="Helical" evidence="1">
    <location>
        <begin position="389"/>
        <end position="406"/>
    </location>
</feature>
<organism evidence="2 3">
    <name type="scientific">Guopingia tenuis</name>
    <dbReference type="NCBI Taxonomy" id="2763656"/>
    <lineage>
        <taxon>Bacteria</taxon>
        <taxon>Bacillati</taxon>
        <taxon>Bacillota</taxon>
        <taxon>Clostridia</taxon>
        <taxon>Christensenellales</taxon>
        <taxon>Christensenellaceae</taxon>
        <taxon>Guopingia</taxon>
    </lineage>
</organism>
<dbReference type="RefSeq" id="WP_249279637.1">
    <property type="nucleotide sequence ID" value="NZ_JACRSS010000001.1"/>
</dbReference>
<dbReference type="Pfam" id="PF13687">
    <property type="entry name" value="DUF4153"/>
    <property type="match status" value="1"/>
</dbReference>
<proteinExistence type="predicted"/>
<accession>A0A926DGM6</accession>
<evidence type="ECO:0000313" key="3">
    <source>
        <dbReference type="Proteomes" id="UP000617951"/>
    </source>
</evidence>
<protein>
    <submittedName>
        <fullName evidence="2">DUF4173 domain-containing protein</fullName>
    </submittedName>
</protein>
<keyword evidence="1" id="KW-0812">Transmembrane</keyword>
<feature type="transmembrane region" description="Helical" evidence="1">
    <location>
        <begin position="359"/>
        <end position="377"/>
    </location>
</feature>
<dbReference type="EMBL" id="JACRSS010000001">
    <property type="protein sequence ID" value="MBC8537778.1"/>
    <property type="molecule type" value="Genomic_DNA"/>
</dbReference>
<feature type="transmembrane region" description="Helical" evidence="1">
    <location>
        <begin position="72"/>
        <end position="105"/>
    </location>
</feature>
<dbReference type="InterPro" id="IPR025291">
    <property type="entry name" value="DUF4153"/>
</dbReference>
<comment type="caution">
    <text evidence="2">The sequence shown here is derived from an EMBL/GenBank/DDBJ whole genome shotgun (WGS) entry which is preliminary data.</text>
</comment>
<feature type="transmembrane region" description="Helical" evidence="1">
    <location>
        <begin position="17"/>
        <end position="35"/>
    </location>
</feature>
<evidence type="ECO:0000313" key="2">
    <source>
        <dbReference type="EMBL" id="MBC8537778.1"/>
    </source>
</evidence>
<feature type="transmembrane region" description="Helical" evidence="1">
    <location>
        <begin position="41"/>
        <end position="60"/>
    </location>
</feature>
<feature type="transmembrane region" description="Helical" evidence="1">
    <location>
        <begin position="117"/>
        <end position="135"/>
    </location>
</feature>
<dbReference type="AlphaFoldDB" id="A0A926DGM6"/>
<feature type="transmembrane region" description="Helical" evidence="1">
    <location>
        <begin position="164"/>
        <end position="186"/>
    </location>
</feature>
<feature type="transmembrane region" description="Helical" evidence="1">
    <location>
        <begin position="206"/>
        <end position="227"/>
    </location>
</feature>
<reference evidence="2" key="1">
    <citation type="submission" date="2020-08" db="EMBL/GenBank/DDBJ databases">
        <title>Genome public.</title>
        <authorList>
            <person name="Liu C."/>
            <person name="Sun Q."/>
        </authorList>
    </citation>
    <scope>NUCLEOTIDE SEQUENCE</scope>
    <source>
        <strain evidence="2">NSJ-63</strain>
    </source>
</reference>
<dbReference type="Proteomes" id="UP000617951">
    <property type="component" value="Unassembled WGS sequence"/>
</dbReference>
<name>A0A926DGM6_9FIRM</name>
<keyword evidence="1" id="KW-1133">Transmembrane helix</keyword>
<evidence type="ECO:0000256" key="1">
    <source>
        <dbReference type="SAM" id="Phobius"/>
    </source>
</evidence>
<keyword evidence="3" id="KW-1185">Reference proteome</keyword>
<feature type="transmembrane region" description="Helical" evidence="1">
    <location>
        <begin position="247"/>
        <end position="278"/>
    </location>
</feature>
<feature type="transmembrane region" description="Helical" evidence="1">
    <location>
        <begin position="324"/>
        <end position="347"/>
    </location>
</feature>
<keyword evidence="1" id="KW-0472">Membrane</keyword>
<sequence length="565" mass="63372">MNENQAVEIQRMPRKNVWLLLFLGVAGAYLFHGVVFYGHPLGINVLIAVLCCYGVILGSQKGNLNLRRQQNWLLLPFIAALCATFFLYNNLLLLILNGIAVALLIPLQISLMTDTASYPAYTFGSFCDVFFCLFVRPFHRIGQSFPALFRGFSGKEVSGKNTKYIWIGILIALPVVAALTALLSSADMVFSDMLSRLSTKTILDGLGYLVLAAVVCTLSASFIYSLAAKKRAVVPPAQGNRPEFSLISVYIVLISVSLLLFIFGVIQCLFLFGGAALPEGVSYSTYARTGFFQLCAASVLVFCLTAVCMAFTKQAQAKQARFLRILYTWLNASNILLLVSSFCRMVLYEQAYQYTRLRLYVQFFILLLGAILVLTILKIWRQKFPLAKCVCFAILISLSALSYFNVDGFIARENSRNMPAALKEDSDGMPEDPMGYLYSLSADALPGYAHLLLDGDFLDDTAFRQYQKYANFADFHKNDFSDGLFPNELAKDEDEFYATLARYQNTARYYQWRARNIFSLYKECKNNSGDLRSYNTGRAAALEFFTSHPEFLEKLQSFQAQDIDG</sequence>
<feature type="transmembrane region" description="Helical" evidence="1">
    <location>
        <begin position="290"/>
        <end position="312"/>
    </location>
</feature>
<gene>
    <name evidence="2" type="ORF">H8693_02375</name>
</gene>